<sequence>MDINRLFKMQKALDESIEKARDLQNEDLLARKCLAFCVELGELANETRCFKFWSDKGASDRETILEEYVDGVHFLLSIGLELNLDSDKQEVNMKNAEDIGRTAAFIQVYQAVTDLQRSYNAQDYQTLFDAYWQLGASLGFKDRDVERAYDEKNEVNYQRQKDGY</sequence>
<dbReference type="STRING" id="439292.Bsel_1376"/>
<name>D6XSV2_BACIE</name>
<dbReference type="PIRSF" id="PIRSF030140">
    <property type="entry name" value="UCP030140"/>
    <property type="match status" value="1"/>
</dbReference>
<evidence type="ECO:0000313" key="1">
    <source>
        <dbReference type="EMBL" id="ADH98888.1"/>
    </source>
</evidence>
<accession>D6XSV2</accession>
<protein>
    <submittedName>
        <fullName evidence="1">dUTPase</fullName>
    </submittedName>
</protein>
<dbReference type="EMBL" id="CP001791">
    <property type="protein sequence ID" value="ADH98888.1"/>
    <property type="molecule type" value="Genomic_DNA"/>
</dbReference>
<dbReference type="InterPro" id="IPR016947">
    <property type="entry name" value="UCP030140"/>
</dbReference>
<dbReference type="Pfam" id="PF08761">
    <property type="entry name" value="dUTPase_2"/>
    <property type="match status" value="1"/>
</dbReference>
<dbReference type="Proteomes" id="UP000000271">
    <property type="component" value="Chromosome"/>
</dbReference>
<organism evidence="1 2">
    <name type="scientific">Bacillus selenitireducens (strain ATCC 700615 / DSM 15326 / MLS10)</name>
    <dbReference type="NCBI Taxonomy" id="439292"/>
    <lineage>
        <taxon>Bacteria</taxon>
        <taxon>Bacillati</taxon>
        <taxon>Bacillota</taxon>
        <taxon>Bacilli</taxon>
        <taxon>Bacillales</taxon>
        <taxon>Bacillaceae</taxon>
        <taxon>Salisediminibacterium</taxon>
    </lineage>
</organism>
<reference evidence="1" key="1">
    <citation type="submission" date="2009-10" db="EMBL/GenBank/DDBJ databases">
        <title>Complete sequence of Bacillus selenitireducens MLS10.</title>
        <authorList>
            <consortium name="US DOE Joint Genome Institute"/>
            <person name="Lucas S."/>
            <person name="Copeland A."/>
            <person name="Lapidus A."/>
            <person name="Glavina del Rio T."/>
            <person name="Dalin E."/>
            <person name="Tice H."/>
            <person name="Bruce D."/>
            <person name="Goodwin L."/>
            <person name="Pitluck S."/>
            <person name="Sims D."/>
            <person name="Brettin T."/>
            <person name="Detter J.C."/>
            <person name="Han C."/>
            <person name="Larimer F."/>
            <person name="Land M."/>
            <person name="Hauser L."/>
            <person name="Kyrpides N."/>
            <person name="Ovchinnikova G."/>
            <person name="Stolz J."/>
        </authorList>
    </citation>
    <scope>NUCLEOTIDE SEQUENCE [LARGE SCALE GENOMIC DNA]</scope>
    <source>
        <strain evidence="1">MLS10</strain>
    </source>
</reference>
<dbReference type="InterPro" id="IPR014871">
    <property type="entry name" value="dUTPase/dCTP_pyrophosphatase"/>
</dbReference>
<evidence type="ECO:0000313" key="2">
    <source>
        <dbReference type="Proteomes" id="UP000000271"/>
    </source>
</evidence>
<dbReference type="CDD" id="cd11527">
    <property type="entry name" value="NTP-PPase_dUTPase"/>
    <property type="match status" value="1"/>
</dbReference>
<dbReference type="Gene3D" id="1.10.4010.10">
    <property type="entry name" value="Type II deoxyuridine triphosphatase"/>
    <property type="match status" value="1"/>
</dbReference>
<dbReference type="HOGENOM" id="CLU_105318_0_0_9"/>
<dbReference type="KEGG" id="bse:Bsel_1376"/>
<dbReference type="RefSeq" id="WP_013172312.1">
    <property type="nucleotide sequence ID" value="NC_014219.1"/>
</dbReference>
<proteinExistence type="predicted"/>
<dbReference type="eggNOG" id="COG4508">
    <property type="taxonomic scope" value="Bacteria"/>
</dbReference>
<gene>
    <name evidence="1" type="ordered locus">Bsel_1376</name>
</gene>
<dbReference type="SUPFAM" id="SSF101386">
    <property type="entry name" value="all-alpha NTP pyrophosphatases"/>
    <property type="match status" value="1"/>
</dbReference>
<dbReference type="AlphaFoldDB" id="D6XSV2"/>
<keyword evidence="2" id="KW-1185">Reference proteome</keyword>
<dbReference type="OrthoDB" id="5506143at2"/>